<feature type="domain" description="CMP/dCMP-type deaminase" evidence="16">
    <location>
        <begin position="2"/>
        <end position="128"/>
    </location>
</feature>
<dbReference type="AlphaFoldDB" id="A0A1H5UGI4"/>
<evidence type="ECO:0000256" key="10">
    <source>
        <dbReference type="ARBA" id="ARBA00049252"/>
    </source>
</evidence>
<comment type="catalytic activity">
    <reaction evidence="10 15">
        <text>2'-deoxycytidine + H2O + H(+) = 2'-deoxyuridine + NH4(+)</text>
        <dbReference type="Rhea" id="RHEA:13433"/>
        <dbReference type="ChEBI" id="CHEBI:15377"/>
        <dbReference type="ChEBI" id="CHEBI:15378"/>
        <dbReference type="ChEBI" id="CHEBI:15698"/>
        <dbReference type="ChEBI" id="CHEBI:16450"/>
        <dbReference type="ChEBI" id="CHEBI:28938"/>
        <dbReference type="EC" id="3.5.4.5"/>
    </reaction>
</comment>
<keyword evidence="8 14" id="KW-0862">Zinc</keyword>
<dbReference type="PANTHER" id="PTHR11644">
    <property type="entry name" value="CYTIDINE DEAMINASE"/>
    <property type="match status" value="1"/>
</dbReference>
<dbReference type="InterPro" id="IPR050202">
    <property type="entry name" value="Cyt/Deoxycyt_deaminase"/>
</dbReference>
<evidence type="ECO:0000259" key="16">
    <source>
        <dbReference type="PROSITE" id="PS51747"/>
    </source>
</evidence>
<organism evidence="17 18">
    <name type="scientific">Caloramator fervidus</name>
    <dbReference type="NCBI Taxonomy" id="29344"/>
    <lineage>
        <taxon>Bacteria</taxon>
        <taxon>Bacillati</taxon>
        <taxon>Bacillota</taxon>
        <taxon>Clostridia</taxon>
        <taxon>Eubacteriales</taxon>
        <taxon>Clostridiaceae</taxon>
        <taxon>Caloramator</taxon>
    </lineage>
</organism>
<evidence type="ECO:0000256" key="3">
    <source>
        <dbReference type="ARBA" id="ARBA00006576"/>
    </source>
</evidence>
<dbReference type="GO" id="GO:0008270">
    <property type="term" value="F:zinc ion binding"/>
    <property type="evidence" value="ECO:0007669"/>
    <property type="project" value="UniProtKB-UniRule"/>
</dbReference>
<comment type="cofactor">
    <cofactor evidence="1 14 15">
        <name>Zn(2+)</name>
        <dbReference type="ChEBI" id="CHEBI:29105"/>
    </cofactor>
</comment>
<dbReference type="PROSITE" id="PS51747">
    <property type="entry name" value="CYT_DCMP_DEAMINASES_2"/>
    <property type="match status" value="1"/>
</dbReference>
<dbReference type="InterPro" id="IPR002125">
    <property type="entry name" value="CMP_dCMP_dom"/>
</dbReference>
<evidence type="ECO:0000256" key="15">
    <source>
        <dbReference type="RuleBase" id="RU364006"/>
    </source>
</evidence>
<protein>
    <recommendedName>
        <fullName evidence="5 15">Cytidine deaminase</fullName>
        <ecNumber evidence="4 15">3.5.4.5</ecNumber>
    </recommendedName>
    <alternativeName>
        <fullName evidence="9 15">Cytidine aminohydrolase</fullName>
    </alternativeName>
</protein>
<dbReference type="GO" id="GO:0042802">
    <property type="term" value="F:identical protein binding"/>
    <property type="evidence" value="ECO:0007669"/>
    <property type="project" value="UniProtKB-ARBA"/>
</dbReference>
<dbReference type="PROSITE" id="PS00903">
    <property type="entry name" value="CYT_DCMP_DEAMINASES_1"/>
    <property type="match status" value="1"/>
</dbReference>
<name>A0A1H5UGI4_9CLOT</name>
<dbReference type="GO" id="GO:0005829">
    <property type="term" value="C:cytosol"/>
    <property type="evidence" value="ECO:0007669"/>
    <property type="project" value="TreeGrafter"/>
</dbReference>
<accession>A0A1H5UGI4</accession>
<feature type="binding site" evidence="14">
    <location>
        <position position="54"/>
    </location>
    <ligand>
        <name>Zn(2+)</name>
        <dbReference type="ChEBI" id="CHEBI:29105"/>
        <note>catalytic</note>
    </ligand>
</feature>
<evidence type="ECO:0000256" key="8">
    <source>
        <dbReference type="ARBA" id="ARBA00022833"/>
    </source>
</evidence>
<dbReference type="EC" id="3.5.4.5" evidence="4 15"/>
<evidence type="ECO:0000256" key="13">
    <source>
        <dbReference type="PIRSR" id="PIRSR606262-2"/>
    </source>
</evidence>
<evidence type="ECO:0000256" key="11">
    <source>
        <dbReference type="ARBA" id="ARBA00049558"/>
    </source>
</evidence>
<proteinExistence type="inferred from homology"/>
<evidence type="ECO:0000313" key="17">
    <source>
        <dbReference type="EMBL" id="SEF74146.1"/>
    </source>
</evidence>
<keyword evidence="18" id="KW-1185">Reference proteome</keyword>
<dbReference type="NCBIfam" id="TIGR01354">
    <property type="entry name" value="cyt_deam_tetra"/>
    <property type="match status" value="1"/>
</dbReference>
<dbReference type="InterPro" id="IPR016193">
    <property type="entry name" value="Cytidine_deaminase-like"/>
</dbReference>
<dbReference type="InterPro" id="IPR006262">
    <property type="entry name" value="Cyt_deam_tetra"/>
</dbReference>
<reference evidence="18" key="1">
    <citation type="submission" date="2016-10" db="EMBL/GenBank/DDBJ databases">
        <authorList>
            <person name="Varghese N."/>
            <person name="Submissions S."/>
        </authorList>
    </citation>
    <scope>NUCLEOTIDE SEQUENCE [LARGE SCALE GENOMIC DNA]</scope>
    <source>
        <strain evidence="18">DSM 5463</strain>
    </source>
</reference>
<dbReference type="GO" id="GO:0004126">
    <property type="term" value="F:cytidine deaminase activity"/>
    <property type="evidence" value="ECO:0007669"/>
    <property type="project" value="UniProtKB-UniRule"/>
</dbReference>
<dbReference type="GO" id="GO:0055086">
    <property type="term" value="P:nucleobase-containing small molecule metabolic process"/>
    <property type="evidence" value="ECO:0007669"/>
    <property type="project" value="UniProtKB-ARBA"/>
</dbReference>
<evidence type="ECO:0000256" key="2">
    <source>
        <dbReference type="ARBA" id="ARBA00003949"/>
    </source>
</evidence>
<comment type="similarity">
    <text evidence="3 15">Belongs to the cytidine and deoxycytidylate deaminase family.</text>
</comment>
<gene>
    <name evidence="17" type="ORF">SAMN05660865_00896</name>
</gene>
<dbReference type="InterPro" id="IPR016192">
    <property type="entry name" value="APOBEC/CMP_deaminase_Zn-bd"/>
</dbReference>
<evidence type="ECO:0000256" key="12">
    <source>
        <dbReference type="PIRSR" id="PIRSR606262-1"/>
    </source>
</evidence>
<evidence type="ECO:0000256" key="14">
    <source>
        <dbReference type="PIRSR" id="PIRSR606262-3"/>
    </source>
</evidence>
<dbReference type="FunFam" id="3.40.140.10:FF:000008">
    <property type="entry name" value="Cytidine deaminase"/>
    <property type="match status" value="1"/>
</dbReference>
<feature type="binding site" evidence="14">
    <location>
        <position position="87"/>
    </location>
    <ligand>
        <name>Zn(2+)</name>
        <dbReference type="ChEBI" id="CHEBI:29105"/>
        <note>catalytic</note>
    </ligand>
</feature>
<feature type="binding site" evidence="14">
    <location>
        <position position="90"/>
    </location>
    <ligand>
        <name>Zn(2+)</name>
        <dbReference type="ChEBI" id="CHEBI:29105"/>
        <note>catalytic</note>
    </ligand>
</feature>
<dbReference type="GO" id="GO:0072527">
    <property type="term" value="P:pyrimidine-containing compound metabolic process"/>
    <property type="evidence" value="ECO:0007669"/>
    <property type="project" value="UniProtKB-ARBA"/>
</dbReference>
<evidence type="ECO:0000256" key="6">
    <source>
        <dbReference type="ARBA" id="ARBA00022723"/>
    </source>
</evidence>
<keyword evidence="6 14" id="KW-0479">Metal-binding</keyword>
<dbReference type="EMBL" id="FNUK01000009">
    <property type="protein sequence ID" value="SEF74146.1"/>
    <property type="molecule type" value="Genomic_DNA"/>
</dbReference>
<evidence type="ECO:0000256" key="9">
    <source>
        <dbReference type="ARBA" id="ARBA00032005"/>
    </source>
</evidence>
<dbReference type="Proteomes" id="UP000242850">
    <property type="component" value="Unassembled WGS sequence"/>
</dbReference>
<sequence>MVKYEELVALAIKAKENAYAPYSNFRVGAALLTEEGKVFTGCNVENASYGGTVCAERTALFKAISEGYKKFKAIAITSDSDNLTFPCGICRQVLSEFGLEFDVIVSNKKGEYKVYKLKELLPYAFSSSDIEGGI</sequence>
<evidence type="ECO:0000256" key="5">
    <source>
        <dbReference type="ARBA" id="ARBA00018266"/>
    </source>
</evidence>
<dbReference type="SUPFAM" id="SSF53927">
    <property type="entry name" value="Cytidine deaminase-like"/>
    <property type="match status" value="1"/>
</dbReference>
<comment type="function">
    <text evidence="2 15">This enzyme scavenges exogenous and endogenous cytidine and 2'-deoxycytidine for UMP synthesis.</text>
</comment>
<evidence type="ECO:0000256" key="4">
    <source>
        <dbReference type="ARBA" id="ARBA00012783"/>
    </source>
</evidence>
<dbReference type="Gene3D" id="3.40.140.10">
    <property type="entry name" value="Cytidine Deaminase, domain 2"/>
    <property type="match status" value="1"/>
</dbReference>
<evidence type="ECO:0000256" key="1">
    <source>
        <dbReference type="ARBA" id="ARBA00001947"/>
    </source>
</evidence>
<dbReference type="NCBIfam" id="NF004064">
    <property type="entry name" value="PRK05578.1"/>
    <property type="match status" value="1"/>
</dbReference>
<dbReference type="PANTHER" id="PTHR11644:SF2">
    <property type="entry name" value="CYTIDINE DEAMINASE"/>
    <property type="match status" value="1"/>
</dbReference>
<keyword evidence="7 15" id="KW-0378">Hydrolase</keyword>
<dbReference type="CDD" id="cd01283">
    <property type="entry name" value="cytidine_deaminase"/>
    <property type="match status" value="1"/>
</dbReference>
<feature type="active site" description="Proton donor" evidence="12">
    <location>
        <position position="56"/>
    </location>
</feature>
<evidence type="ECO:0000313" key="18">
    <source>
        <dbReference type="Proteomes" id="UP000242850"/>
    </source>
</evidence>
<feature type="binding site" evidence="13">
    <location>
        <begin position="43"/>
        <end position="49"/>
    </location>
    <ligand>
        <name>substrate</name>
    </ligand>
</feature>
<comment type="catalytic activity">
    <reaction evidence="11 15">
        <text>cytidine + H2O + H(+) = uridine + NH4(+)</text>
        <dbReference type="Rhea" id="RHEA:16069"/>
        <dbReference type="ChEBI" id="CHEBI:15377"/>
        <dbReference type="ChEBI" id="CHEBI:15378"/>
        <dbReference type="ChEBI" id="CHEBI:16704"/>
        <dbReference type="ChEBI" id="CHEBI:17562"/>
        <dbReference type="ChEBI" id="CHEBI:28938"/>
        <dbReference type="EC" id="3.5.4.5"/>
    </reaction>
</comment>
<evidence type="ECO:0000256" key="7">
    <source>
        <dbReference type="ARBA" id="ARBA00022801"/>
    </source>
</evidence>
<dbReference type="Pfam" id="PF00383">
    <property type="entry name" value="dCMP_cyt_deam_1"/>
    <property type="match status" value="1"/>
</dbReference>